<evidence type="ECO:0000313" key="2">
    <source>
        <dbReference type="EMBL" id="AYG82123.1"/>
    </source>
</evidence>
<feature type="compositionally biased region" description="Gly residues" evidence="1">
    <location>
        <begin position="150"/>
        <end position="160"/>
    </location>
</feature>
<accession>A0A387HIP4</accession>
<proteinExistence type="predicted"/>
<reference evidence="2 3" key="1">
    <citation type="submission" date="2018-10" db="EMBL/GenBank/DDBJ databases">
        <title>Relationship between Morphology and Antimicrobial Activity in Streptomyces.</title>
        <authorList>
            <person name="Kang H.J."/>
            <person name="Kim S.B."/>
        </authorList>
    </citation>
    <scope>NUCLEOTIDE SEQUENCE [LARGE SCALE GENOMIC DNA]</scope>
    <source>
        <strain evidence="2 3">BH38</strain>
    </source>
</reference>
<evidence type="ECO:0000256" key="1">
    <source>
        <dbReference type="SAM" id="MobiDB-lite"/>
    </source>
</evidence>
<protein>
    <recommendedName>
        <fullName evidence="4">LigA protein</fullName>
    </recommendedName>
</protein>
<gene>
    <name evidence="2" type="ORF">DWB77_04293</name>
</gene>
<feature type="region of interest" description="Disordered" evidence="1">
    <location>
        <begin position="140"/>
        <end position="163"/>
    </location>
</feature>
<dbReference type="AlphaFoldDB" id="A0A387HIP4"/>
<keyword evidence="3" id="KW-1185">Reference proteome</keyword>
<sequence>MAAATPNSSLHLPHIARRVSSYQNRKVWFPMPFEDRLGEAMRHTGDSFELGDRREIVEVGLVRGRRRLARRRTAAVTGSVLALATVGLGGGYAVGAFGDGGGGAAVAASSKPTEPAEPTRLAGADVRGEQLVTLFKSLLPPGTVSKERGSGPGDPSGVGKPGAASMASVSAVFDDGKGAGRIALGVSRVDPADPSSGEQVSCPAKAFVDYDSCTAEKLADGSRYMLLRGYEYPDRHEPTKLWRAVLLTPKGALIDASEWNAAAEKGGATTRDTPPLTAEQMKALVTSDRWLSVADALDVPVKTGRTSAGSLSGDVIQKRFLALLPASKHLKVVEKGNQDGYAFAVVDDGRGKSLVQINVQRGMSDVSPRGETSTLPDGTIVGLEKAPGEKGGAGVVTWTADTVRPDGFRVVVFASNTGNENKAATRAEPAVSLDELRGIALDAGWGGGE</sequence>
<dbReference type="EMBL" id="CP032698">
    <property type="protein sequence ID" value="AYG82123.1"/>
    <property type="molecule type" value="Genomic_DNA"/>
</dbReference>
<dbReference type="KEGG" id="shun:DWB77_04293"/>
<organism evidence="2 3">
    <name type="scientific">Streptomyces hundungensis</name>
    <dbReference type="NCBI Taxonomy" id="1077946"/>
    <lineage>
        <taxon>Bacteria</taxon>
        <taxon>Bacillati</taxon>
        <taxon>Actinomycetota</taxon>
        <taxon>Actinomycetes</taxon>
        <taxon>Kitasatosporales</taxon>
        <taxon>Streptomycetaceae</taxon>
        <taxon>Streptomyces</taxon>
    </lineage>
</organism>
<evidence type="ECO:0008006" key="4">
    <source>
        <dbReference type="Google" id="ProtNLM"/>
    </source>
</evidence>
<dbReference type="Proteomes" id="UP000271554">
    <property type="component" value="Chromosome"/>
</dbReference>
<evidence type="ECO:0000313" key="3">
    <source>
        <dbReference type="Proteomes" id="UP000271554"/>
    </source>
</evidence>
<name>A0A387HIP4_9ACTN</name>